<proteinExistence type="predicted"/>
<protein>
    <submittedName>
        <fullName evidence="1">Uncharacterized protein</fullName>
    </submittedName>
</protein>
<name>A0ABY7ZM20_9ACTN</name>
<evidence type="ECO:0000313" key="2">
    <source>
        <dbReference type="Proteomes" id="UP001219605"/>
    </source>
</evidence>
<reference evidence="1 2" key="1">
    <citation type="submission" date="2023-02" db="EMBL/GenBank/DDBJ databases">
        <authorList>
            <person name="Mo P."/>
        </authorList>
    </citation>
    <scope>NUCLEOTIDE SEQUENCE [LARGE SCALE GENOMIC DNA]</scope>
    <source>
        <strain evidence="1 2">HUAS 3</strain>
    </source>
</reference>
<dbReference type="RefSeq" id="WP_275030609.1">
    <property type="nucleotide sequence ID" value="NZ_CP118615.1"/>
</dbReference>
<gene>
    <name evidence="1" type="ORF">PVK37_26850</name>
</gene>
<accession>A0ABY7ZM20</accession>
<dbReference type="Proteomes" id="UP001219605">
    <property type="component" value="Chromosome"/>
</dbReference>
<sequence>MSRDNRAKKLAQQQGIPYAEALRLTRTDGAKAHVLNQKLLALVKKECWDLVGDHIQYRWGGGIVAGRVFDDELRLPSPPQVEQLRIHVMDVDYDALAWRPVESTGTGVQSGYVTVPARVGLRGEAKTANLPDDPTMRVVDEYVDESTVIVSLERNVVLRWHCVLVPGKDPDLLFGQAEPQSSHPYPAR</sequence>
<organism evidence="1 2">
    <name type="scientific">Micromonospora cathayae</name>
    <dbReference type="NCBI Taxonomy" id="3028804"/>
    <lineage>
        <taxon>Bacteria</taxon>
        <taxon>Bacillati</taxon>
        <taxon>Actinomycetota</taxon>
        <taxon>Actinomycetes</taxon>
        <taxon>Micromonosporales</taxon>
        <taxon>Micromonosporaceae</taxon>
        <taxon>Micromonospora</taxon>
    </lineage>
</organism>
<keyword evidence="2" id="KW-1185">Reference proteome</keyword>
<dbReference type="EMBL" id="CP118615">
    <property type="protein sequence ID" value="WDZ84050.1"/>
    <property type="molecule type" value="Genomic_DNA"/>
</dbReference>
<evidence type="ECO:0000313" key="1">
    <source>
        <dbReference type="EMBL" id="WDZ84050.1"/>
    </source>
</evidence>